<feature type="transmembrane region" description="Helical" evidence="1">
    <location>
        <begin position="125"/>
        <end position="145"/>
    </location>
</feature>
<accession>Q9UXJ7</accession>
<reference evidence="2" key="1">
    <citation type="journal article" date="2000" name="Genome">
        <title>Gene content and organization of a 281-kbp contig from the genome of the extremely thermophilic archaeon, Sulfolobus solfataricus P2.</title>
        <authorList>
            <person name="Charlebois R.L."/>
            <person name="Singh R.K."/>
            <person name="Chan-Weiher C.C.-Y."/>
            <person name="Allard G."/>
            <person name="Chow C."/>
            <person name="Confalonieri F."/>
            <person name="Curtis B."/>
            <person name="Duguet M."/>
            <person name="Erauso G."/>
            <person name="Faguy D."/>
            <person name="Gaasterland T."/>
            <person name="Garrett R.A."/>
            <person name="Gordon P."/>
            <person name="Jeffries A.C."/>
            <person name="Kozera C."/>
            <person name="Kushwaha N."/>
            <person name="Lafleur E."/>
            <person name="Medina N."/>
            <person name="Peng X."/>
            <person name="Penny S.L."/>
            <person name="She Q."/>
            <person name="St Jean A."/>
            <person name="van der Oost J."/>
            <person name="Young F."/>
            <person name="Zivanovic Y."/>
            <person name="Doolittle W.F."/>
            <person name="Ragan M.A."/>
            <person name="Sensen C.W."/>
        </authorList>
    </citation>
    <scope>NUCLEOTIDE SEQUENCE</scope>
    <source>
        <strain evidence="2">P2</strain>
    </source>
</reference>
<protein>
    <submittedName>
        <fullName evidence="2">Uncharacterized protein ORF-c39_022</fullName>
    </submittedName>
</protein>
<dbReference type="EMBL" id="Y18930">
    <property type="protein sequence ID" value="CAB57492.1"/>
    <property type="molecule type" value="Genomic_DNA"/>
</dbReference>
<keyword evidence="1" id="KW-0812">Transmembrane</keyword>
<proteinExistence type="predicted"/>
<sequence length="168" mass="17640">MNIYLTLDNPIALYLLLDILLGSRTLLPSKTALSLSICSMPLNSSHSVAIITPSDLFTHSSLLLTISTNDVLALGSYAMTLAPISTKSLAIFNATLSLVSSVLGLNAIPKIQIVLPFSSPNNSSIIFTALLGLSSLTFIAASTIFNSSPNSLAKDAKARVSLGKHEPP</sequence>
<dbReference type="AlphaFoldDB" id="Q9UXJ7"/>
<keyword evidence="1" id="KW-1133">Transmembrane helix</keyword>
<feature type="transmembrane region" description="Helical" evidence="1">
    <location>
        <begin position="89"/>
        <end position="113"/>
    </location>
</feature>
<keyword evidence="1" id="KW-0472">Membrane</keyword>
<gene>
    <name evidence="2" type="primary">ORF-c39_022</name>
</gene>
<organism evidence="2">
    <name type="scientific">Saccharolobus solfataricus</name>
    <name type="common">Sulfolobus solfataricus</name>
    <dbReference type="NCBI Taxonomy" id="2287"/>
    <lineage>
        <taxon>Archaea</taxon>
        <taxon>Thermoproteota</taxon>
        <taxon>Thermoprotei</taxon>
        <taxon>Sulfolobales</taxon>
        <taxon>Sulfolobaceae</taxon>
        <taxon>Saccharolobus</taxon>
    </lineage>
</organism>
<name>Q9UXJ7_SACSO</name>
<evidence type="ECO:0000313" key="2">
    <source>
        <dbReference type="EMBL" id="CAB57492.1"/>
    </source>
</evidence>
<evidence type="ECO:0000256" key="1">
    <source>
        <dbReference type="SAM" id="Phobius"/>
    </source>
</evidence>